<accession>A0A7Y9E3P4</accession>
<evidence type="ECO:0000313" key="3">
    <source>
        <dbReference type="Proteomes" id="UP000535511"/>
    </source>
</evidence>
<sequence length="243" mass="23138">MTDHNDVRGLSEAELAAEEGVALPDKEVVSILDLNADLDLAIDAAAPIDLGVAANANVAAPIDASVGANVLSAGSTAQALSDQGALINQGIHADATANAAQDSSLEQGAAPDGTDTTADGTTAGGTTDGTTADAGTSLPTDGSTADPGAAVGGAGSTAGSLADGNLLNVDVNLDGDANIAAPINGAVAANANVAAPIDASVAANVGSIDSDAVSVAQQDAVINQDIDGSATASSDQTSDITQP</sequence>
<gene>
    <name evidence="2" type="ORF">BJZ21_000465</name>
</gene>
<protein>
    <recommendedName>
        <fullName evidence="4">Peptidoglycan-binding protein</fullName>
    </recommendedName>
</protein>
<name>A0A7Y9E3P4_9ACTN</name>
<reference evidence="2 3" key="1">
    <citation type="submission" date="2020-07" db="EMBL/GenBank/DDBJ databases">
        <title>Sequencing the genomes of 1000 actinobacteria strains.</title>
        <authorList>
            <person name="Klenk H.-P."/>
        </authorList>
    </citation>
    <scope>NUCLEOTIDE SEQUENCE [LARGE SCALE GENOMIC DNA]</scope>
    <source>
        <strain evidence="2 3">DSM 21350</strain>
    </source>
</reference>
<proteinExistence type="predicted"/>
<dbReference type="RefSeq" id="WP_179662282.1">
    <property type="nucleotide sequence ID" value="NZ_JACCBG010000001.1"/>
</dbReference>
<dbReference type="EMBL" id="JACCBG010000001">
    <property type="protein sequence ID" value="NYD40382.1"/>
    <property type="molecule type" value="Genomic_DNA"/>
</dbReference>
<keyword evidence="3" id="KW-1185">Reference proteome</keyword>
<comment type="caution">
    <text evidence="2">The sequence shown here is derived from an EMBL/GenBank/DDBJ whole genome shotgun (WGS) entry which is preliminary data.</text>
</comment>
<evidence type="ECO:0008006" key="4">
    <source>
        <dbReference type="Google" id="ProtNLM"/>
    </source>
</evidence>
<dbReference type="Proteomes" id="UP000535511">
    <property type="component" value="Unassembled WGS sequence"/>
</dbReference>
<dbReference type="AlphaFoldDB" id="A0A7Y9E3P4"/>
<feature type="compositionally biased region" description="Polar residues" evidence="1">
    <location>
        <begin position="230"/>
        <end position="243"/>
    </location>
</feature>
<feature type="compositionally biased region" description="Low complexity" evidence="1">
    <location>
        <begin position="108"/>
        <end position="121"/>
    </location>
</feature>
<feature type="region of interest" description="Disordered" evidence="1">
    <location>
        <begin position="97"/>
        <end position="156"/>
    </location>
</feature>
<evidence type="ECO:0000256" key="1">
    <source>
        <dbReference type="SAM" id="MobiDB-lite"/>
    </source>
</evidence>
<organism evidence="2 3">
    <name type="scientific">Nocardioides panaciterrulae</name>
    <dbReference type="NCBI Taxonomy" id="661492"/>
    <lineage>
        <taxon>Bacteria</taxon>
        <taxon>Bacillati</taxon>
        <taxon>Actinomycetota</taxon>
        <taxon>Actinomycetes</taxon>
        <taxon>Propionibacteriales</taxon>
        <taxon>Nocardioidaceae</taxon>
        <taxon>Nocardioides</taxon>
    </lineage>
</organism>
<evidence type="ECO:0000313" key="2">
    <source>
        <dbReference type="EMBL" id="NYD40382.1"/>
    </source>
</evidence>
<feature type="region of interest" description="Disordered" evidence="1">
    <location>
        <begin position="223"/>
        <end position="243"/>
    </location>
</feature>